<accession>A0A183M6D4</accession>
<name>A0A183M6D4_9TREM</name>
<reference evidence="1 2" key="1">
    <citation type="submission" date="2018-11" db="EMBL/GenBank/DDBJ databases">
        <authorList>
            <consortium name="Pathogen Informatics"/>
        </authorList>
    </citation>
    <scope>NUCLEOTIDE SEQUENCE [LARGE SCALE GENOMIC DNA]</scope>
    <source>
        <strain evidence="1 2">Zambia</strain>
    </source>
</reference>
<sequence length="83" mass="9456">MQLKTTVCQPISKSQSSIRTSRQSVLLYGSEIWRTTTSIINKVELFINNCLLKILNIHLSYKSSPPSHTQHPFAGYHEKQPTV</sequence>
<dbReference type="AlphaFoldDB" id="A0A183M6D4"/>
<dbReference type="EMBL" id="UZAI01006632">
    <property type="protein sequence ID" value="VDO96182.1"/>
    <property type="molecule type" value="Genomic_DNA"/>
</dbReference>
<proteinExistence type="predicted"/>
<evidence type="ECO:0000313" key="1">
    <source>
        <dbReference type="EMBL" id="VDO96182.1"/>
    </source>
</evidence>
<protein>
    <submittedName>
        <fullName evidence="1">Uncharacterized protein</fullName>
    </submittedName>
</protein>
<keyword evidence="2" id="KW-1185">Reference proteome</keyword>
<evidence type="ECO:0000313" key="2">
    <source>
        <dbReference type="Proteomes" id="UP000277204"/>
    </source>
</evidence>
<organism evidence="1 2">
    <name type="scientific">Schistosoma margrebowiei</name>
    <dbReference type="NCBI Taxonomy" id="48269"/>
    <lineage>
        <taxon>Eukaryota</taxon>
        <taxon>Metazoa</taxon>
        <taxon>Spiralia</taxon>
        <taxon>Lophotrochozoa</taxon>
        <taxon>Platyhelminthes</taxon>
        <taxon>Trematoda</taxon>
        <taxon>Digenea</taxon>
        <taxon>Strigeidida</taxon>
        <taxon>Schistosomatoidea</taxon>
        <taxon>Schistosomatidae</taxon>
        <taxon>Schistosoma</taxon>
    </lineage>
</organism>
<gene>
    <name evidence="1" type="ORF">SMRZ_LOCUS11609</name>
</gene>
<dbReference type="Proteomes" id="UP000277204">
    <property type="component" value="Unassembled WGS sequence"/>
</dbReference>